<dbReference type="AlphaFoldDB" id="A0A1I4IY62"/>
<evidence type="ECO:0008006" key="4">
    <source>
        <dbReference type="Google" id="ProtNLM"/>
    </source>
</evidence>
<accession>A0A1I4IY62</accession>
<evidence type="ECO:0000313" key="3">
    <source>
        <dbReference type="Proteomes" id="UP000198565"/>
    </source>
</evidence>
<feature type="transmembrane region" description="Helical" evidence="1">
    <location>
        <begin position="83"/>
        <end position="104"/>
    </location>
</feature>
<evidence type="ECO:0000313" key="2">
    <source>
        <dbReference type="EMBL" id="SFL59308.1"/>
    </source>
</evidence>
<evidence type="ECO:0000256" key="1">
    <source>
        <dbReference type="SAM" id="Phobius"/>
    </source>
</evidence>
<dbReference type="STRING" id="334253.SAMN04487943_102363"/>
<organism evidence="2 3">
    <name type="scientific">Gracilibacillus orientalis</name>
    <dbReference type="NCBI Taxonomy" id="334253"/>
    <lineage>
        <taxon>Bacteria</taxon>
        <taxon>Bacillati</taxon>
        <taxon>Bacillota</taxon>
        <taxon>Bacilli</taxon>
        <taxon>Bacillales</taxon>
        <taxon>Bacillaceae</taxon>
        <taxon>Gracilibacillus</taxon>
    </lineage>
</organism>
<dbReference type="EMBL" id="FOTR01000002">
    <property type="protein sequence ID" value="SFL59308.1"/>
    <property type="molecule type" value="Genomic_DNA"/>
</dbReference>
<keyword evidence="1" id="KW-1133">Transmembrane helix</keyword>
<dbReference type="OrthoDB" id="2111682at2"/>
<name>A0A1I4IY62_9BACI</name>
<feature type="transmembrane region" description="Helical" evidence="1">
    <location>
        <begin position="7"/>
        <end position="26"/>
    </location>
</feature>
<feature type="transmembrane region" description="Helical" evidence="1">
    <location>
        <begin position="59"/>
        <end position="77"/>
    </location>
</feature>
<sequence length="146" mass="16419">MKHFRALLIKFLATLGLLYLILGLMYEMTFGEVLLLTAVLGIAAYLIGDMLILPRTNNAVATVADFFLAWMIIYWFADGMTVADNVFTASLIAAIGVGLFETFFHRYLANQTLPNDTDSPANRNLQYQTEISDELGERRSKNNKDE</sequence>
<keyword evidence="1" id="KW-0812">Transmembrane</keyword>
<protein>
    <recommendedName>
        <fullName evidence="4">DUF2512 family protein</fullName>
    </recommendedName>
</protein>
<reference evidence="3" key="1">
    <citation type="submission" date="2016-10" db="EMBL/GenBank/DDBJ databases">
        <authorList>
            <person name="Varghese N."/>
            <person name="Submissions S."/>
        </authorList>
    </citation>
    <scope>NUCLEOTIDE SEQUENCE [LARGE SCALE GENOMIC DNA]</scope>
    <source>
        <strain evidence="3">CGMCC 1.4250</strain>
    </source>
</reference>
<feature type="transmembrane region" description="Helical" evidence="1">
    <location>
        <begin position="32"/>
        <end position="52"/>
    </location>
</feature>
<keyword evidence="1" id="KW-0472">Membrane</keyword>
<dbReference type="InterPro" id="IPR019649">
    <property type="entry name" value="DUF2512"/>
</dbReference>
<gene>
    <name evidence="2" type="ORF">SAMN04487943_102363</name>
</gene>
<dbReference type="RefSeq" id="WP_091482144.1">
    <property type="nucleotide sequence ID" value="NZ_FOTR01000002.1"/>
</dbReference>
<proteinExistence type="predicted"/>
<keyword evidence="3" id="KW-1185">Reference proteome</keyword>
<dbReference type="Pfam" id="PF10710">
    <property type="entry name" value="DUF2512"/>
    <property type="match status" value="1"/>
</dbReference>
<dbReference type="Proteomes" id="UP000198565">
    <property type="component" value="Unassembled WGS sequence"/>
</dbReference>